<evidence type="ECO:0000313" key="2">
    <source>
        <dbReference type="EMBL" id="ATW23806.1"/>
    </source>
</evidence>
<dbReference type="PANTHER" id="PTHR47099">
    <property type="entry name" value="METHYLCOBAMIDE:COM METHYLTRANSFERASE MTBA"/>
    <property type="match status" value="1"/>
</dbReference>
<dbReference type="GO" id="GO:0006779">
    <property type="term" value="P:porphyrin-containing compound biosynthetic process"/>
    <property type="evidence" value="ECO:0007669"/>
    <property type="project" value="InterPro"/>
</dbReference>
<dbReference type="Gene3D" id="3.20.20.210">
    <property type="match status" value="1"/>
</dbReference>
<dbReference type="AlphaFoldDB" id="A0A3G1KMZ2"/>
<dbReference type="EMBL" id="CP017634">
    <property type="protein sequence ID" value="ATW23806.1"/>
    <property type="molecule type" value="Genomic_DNA"/>
</dbReference>
<name>A0A3G1KMZ2_FORW1</name>
<dbReference type="PANTHER" id="PTHR47099:SF1">
    <property type="entry name" value="METHYLCOBAMIDE:COM METHYLTRANSFERASE MTBA"/>
    <property type="match status" value="1"/>
</dbReference>
<keyword evidence="3" id="KW-1185">Reference proteome</keyword>
<feature type="domain" description="Uroporphyrinogen decarboxylase (URO-D)" evidence="1">
    <location>
        <begin position="181"/>
        <end position="378"/>
    </location>
</feature>
<dbReference type="Pfam" id="PF01208">
    <property type="entry name" value="URO-D"/>
    <property type="match status" value="1"/>
</dbReference>
<dbReference type="Proteomes" id="UP000323521">
    <property type="component" value="Chromosome"/>
</dbReference>
<dbReference type="SUPFAM" id="SSF51726">
    <property type="entry name" value="UROD/MetE-like"/>
    <property type="match status" value="1"/>
</dbReference>
<sequence>METRLSRERTGELKACISCENKRPVFLMQGMPPLVRWAGLSLADFCRHPLTGFMASIEVLRRAELEAGAIHGLNFAGWGTRPDLYLLLSHSAQVLLPGRELGENTIWQAREREVMTAGDYGFLIEQGYPSLFRKILADITDVAEFDQLMAEIPQSKATFGRALAGAGFIELASAFPVPQVPFEILSGMRMLKNLLHDCYRNPDKVKAASDRILADQMASSSLLFAQEEEFSLGGWIGGWICAPVMLAPKLWSELIWPYLKKAGDFMLENHKVPVFHLDQCWDREIGCFADFPPGSVVLHTDGTTDLVHARRILGDKVCLMGDVPASLLVCGTPAQVETYVLRLIDGVGPAGLVVCPGCDAPHNTPYENFIAMVNAVNHWQ</sequence>
<accession>A0A3G1KMZ2</accession>
<dbReference type="InterPro" id="IPR000257">
    <property type="entry name" value="Uroporphyrinogen_deCOase"/>
</dbReference>
<gene>
    <name evidence="2" type="ORF">DCMF_02450</name>
</gene>
<reference evidence="2 3" key="1">
    <citation type="submission" date="2016-10" db="EMBL/GenBank/DDBJ databases">
        <title>Complete Genome Sequence of Peptococcaceae strain DCMF.</title>
        <authorList>
            <person name="Edwards R.J."/>
            <person name="Holland S.I."/>
            <person name="Deshpande N.P."/>
            <person name="Wong Y.K."/>
            <person name="Ertan H."/>
            <person name="Manefield M."/>
            <person name="Russell T.L."/>
            <person name="Lee M.J."/>
        </authorList>
    </citation>
    <scope>NUCLEOTIDE SEQUENCE [LARGE SCALE GENOMIC DNA]</scope>
    <source>
        <strain evidence="2 3">DCMF</strain>
    </source>
</reference>
<evidence type="ECO:0000313" key="3">
    <source>
        <dbReference type="Proteomes" id="UP000323521"/>
    </source>
</evidence>
<protein>
    <recommendedName>
        <fullName evidence="1">Uroporphyrinogen decarboxylase (URO-D) domain-containing protein</fullName>
    </recommendedName>
</protein>
<dbReference type="GO" id="GO:0004853">
    <property type="term" value="F:uroporphyrinogen decarboxylase activity"/>
    <property type="evidence" value="ECO:0007669"/>
    <property type="project" value="InterPro"/>
</dbReference>
<dbReference type="RefSeq" id="WP_148132970.1">
    <property type="nucleotide sequence ID" value="NZ_CP017634.1"/>
</dbReference>
<proteinExistence type="predicted"/>
<dbReference type="KEGG" id="fwa:DCMF_02450"/>
<evidence type="ECO:0000259" key="1">
    <source>
        <dbReference type="Pfam" id="PF01208"/>
    </source>
</evidence>
<organism evidence="2 3">
    <name type="scientific">Formimonas warabiya</name>
    <dbReference type="NCBI Taxonomy" id="1761012"/>
    <lineage>
        <taxon>Bacteria</taxon>
        <taxon>Bacillati</taxon>
        <taxon>Bacillota</taxon>
        <taxon>Clostridia</taxon>
        <taxon>Eubacteriales</taxon>
        <taxon>Peptococcaceae</taxon>
        <taxon>Candidatus Formimonas</taxon>
    </lineage>
</organism>
<dbReference type="OrthoDB" id="1914371at2"/>
<dbReference type="InterPro" id="IPR038071">
    <property type="entry name" value="UROD/MetE-like_sf"/>
</dbReference>
<dbReference type="InterPro" id="IPR052024">
    <property type="entry name" value="Methanogen_methyltrans"/>
</dbReference>